<dbReference type="RefSeq" id="WP_106348608.1">
    <property type="nucleotide sequence ID" value="NZ_PVUE01000005.1"/>
</dbReference>
<sequence>MTATATAPRPTAPHDLRVGTTSSNKNNYLRHALVLAKRSLYKTLRTPESLIDVTLQPIIFLLMFVYIFGGAISGGAPSHYIQFLVPGLLGQTIAMASIAVGQYLNSDIDKGVFDRFRSLPIGRSVPLVGVVLADLVRYLVLFVILISTALLMGFDVGGHWGGVFASLTLAVGFALCFCWVSVWIGMTVRTPGAVQGVMFMIVFPLSFGSSAFVPVDTMPGWLQAFVHVNPITHVVDAVRGMMLGGPVAGPVMWTLVSMGALLVVFVPLAMRAYKRRT</sequence>
<dbReference type="OrthoDB" id="9255971at2"/>
<keyword evidence="5" id="KW-0046">Antibiotic resistance</keyword>
<dbReference type="PROSITE" id="PS51012">
    <property type="entry name" value="ABC_TM2"/>
    <property type="match status" value="1"/>
</dbReference>
<name>A0A2T1A263_9ACTN</name>
<dbReference type="InterPro" id="IPR013525">
    <property type="entry name" value="ABC2_TM"/>
</dbReference>
<feature type="domain" description="ABC transmembrane type-2" evidence="8">
    <location>
        <begin position="48"/>
        <end position="276"/>
    </location>
</feature>
<feature type="transmembrane region" description="Helical" evidence="6">
    <location>
        <begin position="160"/>
        <end position="184"/>
    </location>
</feature>
<evidence type="ECO:0000256" key="5">
    <source>
        <dbReference type="ARBA" id="ARBA00023251"/>
    </source>
</evidence>
<feature type="transmembrane region" description="Helical" evidence="6">
    <location>
        <begin position="50"/>
        <end position="68"/>
    </location>
</feature>
<dbReference type="Proteomes" id="UP000237752">
    <property type="component" value="Unassembled WGS sequence"/>
</dbReference>
<comment type="similarity">
    <text evidence="6">Belongs to the ABC-2 integral membrane protein family.</text>
</comment>
<evidence type="ECO:0000256" key="4">
    <source>
        <dbReference type="ARBA" id="ARBA00023136"/>
    </source>
</evidence>
<keyword evidence="2 6" id="KW-0812">Transmembrane</keyword>
<dbReference type="InterPro" id="IPR000412">
    <property type="entry name" value="ABC_2_transport"/>
</dbReference>
<feature type="region of interest" description="Disordered" evidence="7">
    <location>
        <begin position="1"/>
        <end position="23"/>
    </location>
</feature>
<dbReference type="PIRSF" id="PIRSF006648">
    <property type="entry name" value="DrrB"/>
    <property type="match status" value="1"/>
</dbReference>
<comment type="subcellular location">
    <subcellularLocation>
        <location evidence="6">Cell membrane</location>
        <topology evidence="6">Multi-pass membrane protein</topology>
    </subcellularLocation>
    <subcellularLocation>
        <location evidence="1">Membrane</location>
        <topology evidence="1">Multi-pass membrane protein</topology>
    </subcellularLocation>
</comment>
<comment type="caution">
    <text evidence="9">The sequence shown here is derived from an EMBL/GenBank/DDBJ whole genome shotgun (WGS) entry which is preliminary data.</text>
</comment>
<evidence type="ECO:0000259" key="8">
    <source>
        <dbReference type="PROSITE" id="PS51012"/>
    </source>
</evidence>
<dbReference type="PRINTS" id="PR00164">
    <property type="entry name" value="ABC2TRNSPORT"/>
</dbReference>
<keyword evidence="4 6" id="KW-0472">Membrane</keyword>
<organism evidence="9 10">
    <name type="scientific">Antricoccus suffuscus</name>
    <dbReference type="NCBI Taxonomy" id="1629062"/>
    <lineage>
        <taxon>Bacteria</taxon>
        <taxon>Bacillati</taxon>
        <taxon>Actinomycetota</taxon>
        <taxon>Actinomycetes</taxon>
        <taxon>Geodermatophilales</taxon>
        <taxon>Antricoccaceae</taxon>
        <taxon>Antricoccus</taxon>
    </lineage>
</organism>
<dbReference type="AlphaFoldDB" id="A0A2T1A263"/>
<dbReference type="InterPro" id="IPR051784">
    <property type="entry name" value="Nod_factor_ABC_transporter"/>
</dbReference>
<evidence type="ECO:0000313" key="10">
    <source>
        <dbReference type="Proteomes" id="UP000237752"/>
    </source>
</evidence>
<keyword evidence="6" id="KW-0813">Transport</keyword>
<dbReference type="GO" id="GO:0140359">
    <property type="term" value="F:ABC-type transporter activity"/>
    <property type="evidence" value="ECO:0007669"/>
    <property type="project" value="InterPro"/>
</dbReference>
<protein>
    <recommendedName>
        <fullName evidence="6">Transport permease protein</fullName>
    </recommendedName>
</protein>
<dbReference type="PANTHER" id="PTHR43229">
    <property type="entry name" value="NODULATION PROTEIN J"/>
    <property type="match status" value="1"/>
</dbReference>
<dbReference type="Pfam" id="PF01061">
    <property type="entry name" value="ABC2_membrane"/>
    <property type="match status" value="1"/>
</dbReference>
<reference evidence="9 10" key="1">
    <citation type="submission" date="2018-03" db="EMBL/GenBank/DDBJ databases">
        <title>Genomic Encyclopedia of Archaeal and Bacterial Type Strains, Phase II (KMG-II): from individual species to whole genera.</title>
        <authorList>
            <person name="Goeker M."/>
        </authorList>
    </citation>
    <scope>NUCLEOTIDE SEQUENCE [LARGE SCALE GENOMIC DNA]</scope>
    <source>
        <strain evidence="9 10">DSM 100065</strain>
    </source>
</reference>
<accession>A0A2T1A263</accession>
<keyword evidence="3 6" id="KW-1133">Transmembrane helix</keyword>
<feature type="transmembrane region" description="Helical" evidence="6">
    <location>
        <begin position="251"/>
        <end position="270"/>
    </location>
</feature>
<keyword evidence="10" id="KW-1185">Reference proteome</keyword>
<keyword evidence="6" id="KW-1003">Cell membrane</keyword>
<dbReference type="InterPro" id="IPR047817">
    <property type="entry name" value="ABC2_TM_bact-type"/>
</dbReference>
<feature type="transmembrane region" description="Helical" evidence="6">
    <location>
        <begin position="125"/>
        <end position="154"/>
    </location>
</feature>
<proteinExistence type="inferred from homology"/>
<evidence type="ECO:0000313" key="9">
    <source>
        <dbReference type="EMBL" id="PRZ42587.1"/>
    </source>
</evidence>
<gene>
    <name evidence="9" type="ORF">CLV47_105209</name>
</gene>
<dbReference type="PANTHER" id="PTHR43229:SF2">
    <property type="entry name" value="NODULATION PROTEIN J"/>
    <property type="match status" value="1"/>
</dbReference>
<evidence type="ECO:0000256" key="2">
    <source>
        <dbReference type="ARBA" id="ARBA00022692"/>
    </source>
</evidence>
<dbReference type="GO" id="GO:0046677">
    <property type="term" value="P:response to antibiotic"/>
    <property type="evidence" value="ECO:0007669"/>
    <property type="project" value="UniProtKB-KW"/>
</dbReference>
<dbReference type="GO" id="GO:0043190">
    <property type="term" value="C:ATP-binding cassette (ABC) transporter complex"/>
    <property type="evidence" value="ECO:0007669"/>
    <property type="project" value="InterPro"/>
</dbReference>
<feature type="transmembrane region" description="Helical" evidence="6">
    <location>
        <begin position="196"/>
        <end position="215"/>
    </location>
</feature>
<dbReference type="EMBL" id="PVUE01000005">
    <property type="protein sequence ID" value="PRZ42587.1"/>
    <property type="molecule type" value="Genomic_DNA"/>
</dbReference>
<evidence type="ECO:0000256" key="6">
    <source>
        <dbReference type="RuleBase" id="RU361157"/>
    </source>
</evidence>
<evidence type="ECO:0000256" key="3">
    <source>
        <dbReference type="ARBA" id="ARBA00022989"/>
    </source>
</evidence>
<evidence type="ECO:0000256" key="7">
    <source>
        <dbReference type="SAM" id="MobiDB-lite"/>
    </source>
</evidence>
<feature type="transmembrane region" description="Helical" evidence="6">
    <location>
        <begin position="80"/>
        <end position="104"/>
    </location>
</feature>
<evidence type="ECO:0000256" key="1">
    <source>
        <dbReference type="ARBA" id="ARBA00004141"/>
    </source>
</evidence>